<feature type="region of interest" description="Disordered" evidence="1">
    <location>
        <begin position="17"/>
        <end position="46"/>
    </location>
</feature>
<gene>
    <name evidence="3" type="ORF">BCR34DRAFT_351270</name>
</gene>
<evidence type="ECO:0000256" key="1">
    <source>
        <dbReference type="SAM" id="MobiDB-lite"/>
    </source>
</evidence>
<dbReference type="OrthoDB" id="5427977at2759"/>
<evidence type="ECO:0000313" key="4">
    <source>
        <dbReference type="Proteomes" id="UP000193144"/>
    </source>
</evidence>
<name>A0A1Y1ZJ67_9PLEO</name>
<keyword evidence="4" id="KW-1185">Reference proteome</keyword>
<reference evidence="3 4" key="1">
    <citation type="submission" date="2016-07" db="EMBL/GenBank/DDBJ databases">
        <title>Pervasive Adenine N6-methylation of Active Genes in Fungi.</title>
        <authorList>
            <consortium name="DOE Joint Genome Institute"/>
            <person name="Mondo S.J."/>
            <person name="Dannebaum R.O."/>
            <person name="Kuo R.C."/>
            <person name="Labutti K."/>
            <person name="Haridas S."/>
            <person name="Kuo A."/>
            <person name="Salamov A."/>
            <person name="Ahrendt S.R."/>
            <person name="Lipzen A."/>
            <person name="Sullivan W."/>
            <person name="Andreopoulos W.B."/>
            <person name="Clum A."/>
            <person name="Lindquist E."/>
            <person name="Daum C."/>
            <person name="Ramamoorthy G.K."/>
            <person name="Gryganskyi A."/>
            <person name="Culley D."/>
            <person name="Magnuson J.K."/>
            <person name="James T.Y."/>
            <person name="O'Malley M.A."/>
            <person name="Stajich J.E."/>
            <person name="Spatafora J.W."/>
            <person name="Visel A."/>
            <person name="Grigoriev I.V."/>
        </authorList>
    </citation>
    <scope>NUCLEOTIDE SEQUENCE [LARGE SCALE GENOMIC DNA]</scope>
    <source>
        <strain evidence="3 4">CBS 115471</strain>
    </source>
</reference>
<accession>A0A1Y1ZJ67</accession>
<proteinExistence type="predicted"/>
<evidence type="ECO:0000259" key="2">
    <source>
        <dbReference type="Pfam" id="PF20411"/>
    </source>
</evidence>
<dbReference type="Proteomes" id="UP000193144">
    <property type="component" value="Unassembled WGS sequence"/>
</dbReference>
<feature type="domain" description="DUF6697" evidence="2">
    <location>
        <begin position="342"/>
        <end position="600"/>
    </location>
</feature>
<dbReference type="InterPro" id="IPR046520">
    <property type="entry name" value="DUF6697"/>
</dbReference>
<dbReference type="AlphaFoldDB" id="A0A1Y1ZJ67"/>
<sequence length="609" mass="68358">MSNRDPTAYKAAQYGYAVPPSHELDQVPSGHPHRPTAMNAQAGSPMDTTTYRYVQQKVHEHSLPQDDIEHSHPGGKVIASGPFYGVEENVHLLELDQRALWREVKSLKTETIDLHRDIENVKKGAWKVEVGPNMSSTTSELQQKLGELKTEMKGNANQRSQPKDGFDTTTVIAHTPPESDMGTSPTTPTSALVPPHLRKTGQAPQKSLSASSPAFVPPHMKKAEETQQNSSTVPPHRRIAKANGSIASSVNGNKANNPLITDGVIDDGLVRSMRAPLPQPMPPTPSSLAADVLADIPIYSIEDPAYTAKSRGWSPVFIRSIADQALPKNILSSIPPPTEMTTFSADFLRNTFRGVIWSPGLNYIPRSPQNPRSPPLLPSRTYYTLDATYEPYLPKSPGTHGAKLTAFFNSNPEEVYGSEAQCSFDDVPMFICTSPWAIGDARRYVYFGNYSQTRWSDKLDYDRMQEDVSAAVKQYWAEELSAVGRDKWVTEALMRHFFPKPEYEGRMLRAGDEVTMTEGEGAEVDEEKEMERVVRDVKKYVVELRDWEKEARMKVSMIKKEFILQAFERADADDPPALRLWWEYLQCTNWDRGFYDLLVTLHAKNQSYN</sequence>
<dbReference type="EMBL" id="MCFA01000074">
    <property type="protein sequence ID" value="ORY10308.1"/>
    <property type="molecule type" value="Genomic_DNA"/>
</dbReference>
<dbReference type="Pfam" id="PF20411">
    <property type="entry name" value="DUF6697"/>
    <property type="match status" value="1"/>
</dbReference>
<comment type="caution">
    <text evidence="3">The sequence shown here is derived from an EMBL/GenBank/DDBJ whole genome shotgun (WGS) entry which is preliminary data.</text>
</comment>
<organism evidence="3 4">
    <name type="scientific">Clohesyomyces aquaticus</name>
    <dbReference type="NCBI Taxonomy" id="1231657"/>
    <lineage>
        <taxon>Eukaryota</taxon>
        <taxon>Fungi</taxon>
        <taxon>Dikarya</taxon>
        <taxon>Ascomycota</taxon>
        <taxon>Pezizomycotina</taxon>
        <taxon>Dothideomycetes</taxon>
        <taxon>Pleosporomycetidae</taxon>
        <taxon>Pleosporales</taxon>
        <taxon>Lindgomycetaceae</taxon>
        <taxon>Clohesyomyces</taxon>
    </lineage>
</organism>
<feature type="compositionally biased region" description="Polar residues" evidence="1">
    <location>
        <begin position="181"/>
        <end position="190"/>
    </location>
</feature>
<feature type="region of interest" description="Disordered" evidence="1">
    <location>
        <begin position="154"/>
        <end position="235"/>
    </location>
</feature>
<feature type="compositionally biased region" description="Polar residues" evidence="1">
    <location>
        <begin position="202"/>
        <end position="212"/>
    </location>
</feature>
<protein>
    <recommendedName>
        <fullName evidence="2">DUF6697 domain-containing protein</fullName>
    </recommendedName>
</protein>
<evidence type="ECO:0000313" key="3">
    <source>
        <dbReference type="EMBL" id="ORY10308.1"/>
    </source>
</evidence>